<protein>
    <submittedName>
        <fullName evidence="3">M23 family metallopeptidase</fullName>
    </submittedName>
</protein>
<evidence type="ECO:0000259" key="2">
    <source>
        <dbReference type="Pfam" id="PF01551"/>
    </source>
</evidence>
<dbReference type="InterPro" id="IPR016047">
    <property type="entry name" value="M23ase_b-sheet_dom"/>
</dbReference>
<evidence type="ECO:0000313" key="3">
    <source>
        <dbReference type="EMBL" id="RNI27287.1"/>
    </source>
</evidence>
<feature type="domain" description="M23ase beta-sheet core" evidence="2">
    <location>
        <begin position="143"/>
        <end position="173"/>
    </location>
</feature>
<dbReference type="Proteomes" id="UP000271010">
    <property type="component" value="Unassembled WGS sequence"/>
</dbReference>
<dbReference type="PANTHER" id="PTHR21666">
    <property type="entry name" value="PEPTIDASE-RELATED"/>
    <property type="match status" value="1"/>
</dbReference>
<dbReference type="GO" id="GO:0004222">
    <property type="term" value="F:metalloendopeptidase activity"/>
    <property type="evidence" value="ECO:0007669"/>
    <property type="project" value="TreeGrafter"/>
</dbReference>
<dbReference type="InterPro" id="IPR050570">
    <property type="entry name" value="Cell_wall_metabolism_enzyme"/>
</dbReference>
<dbReference type="Pfam" id="PF01551">
    <property type="entry name" value="Peptidase_M23"/>
    <property type="match status" value="2"/>
</dbReference>
<dbReference type="PANTHER" id="PTHR21666:SF285">
    <property type="entry name" value="M23 FAMILY METALLOPEPTIDASE"/>
    <property type="match status" value="1"/>
</dbReference>
<gene>
    <name evidence="3" type="ORF">EFA69_14150</name>
</gene>
<dbReference type="InterPro" id="IPR011055">
    <property type="entry name" value="Dup_hybrid_motif"/>
</dbReference>
<sequence>MKLNSFRSFIVAFLVGSSAAAVAQQAPFAANPFLFPIKPGTQNFLSGSMGEIRPNHFHGGIDIKTEGKIGLPVYAAADGYISRVKVSSYGYGNLIYITHPGGLVTTYAHLNHFPPALAEHMLQVQYQKKAFDVEVALNETQFPVKKGDVIAFSGNTGGSGGPHLHFEVRDTKDNLLNPLRYGFPEIVDNIPPTVYNFALTPQSIDARVKGEFERREFTPVKQGTTYTIPDTISAAGLLGLEIQAIDQYNGAANTNGVQAMELRINGETIYRHNIDGVPFDLQRQVSVHINFPVFKLKNRAFQRLYVADGNTLPIYEIDNNRGRFRIEEGKIYEVVADLTDSYKNLTQLRFYVRGEGSAYKELGKPTVTKPKIGHEIMESILKITVADTAKAARNLDLYIGNYKYAVIPSYTTSAGSVYLYNLIGGLPDSAEVTGTKVRFPFNHLVPPKTEYLYSNRFMDITFGHNSLYDTLILQTSQDANDVFTINNPLTTLFRPVQVTIRPSKLPADKSKAAVYALGWGRGAGFLGGTWNGDAITFSARDLGKFKVLSDTVAPTIKLASKSPNQLKFIIRDNLSGIASWSCEVNGQWLLLKWEHKNATLTSEKLDKTVPLAGDVVLRVRDAMGNEAVYQTKI</sequence>
<dbReference type="EMBL" id="RJJE01000017">
    <property type="protein sequence ID" value="RNI27287.1"/>
    <property type="molecule type" value="Genomic_DNA"/>
</dbReference>
<feature type="signal peptide" evidence="1">
    <location>
        <begin position="1"/>
        <end position="23"/>
    </location>
</feature>
<proteinExistence type="predicted"/>
<feature type="domain" description="M23ase beta-sheet core" evidence="2">
    <location>
        <begin position="57"/>
        <end position="113"/>
    </location>
</feature>
<dbReference type="Gene3D" id="2.70.70.10">
    <property type="entry name" value="Glucose Permease (Domain IIA)"/>
    <property type="match status" value="1"/>
</dbReference>
<dbReference type="RefSeq" id="WP_123133756.1">
    <property type="nucleotide sequence ID" value="NZ_RJJE01000017.1"/>
</dbReference>
<name>A0A3M9MPZ6_9BACT</name>
<feature type="chain" id="PRO_5018169094" evidence="1">
    <location>
        <begin position="24"/>
        <end position="633"/>
    </location>
</feature>
<dbReference type="SUPFAM" id="SSF51261">
    <property type="entry name" value="Duplicated hybrid motif"/>
    <property type="match status" value="1"/>
</dbReference>
<dbReference type="AlphaFoldDB" id="A0A3M9MPZ6"/>
<keyword evidence="1" id="KW-0732">Signal</keyword>
<keyword evidence="4" id="KW-1185">Reference proteome</keyword>
<comment type="caution">
    <text evidence="3">The sequence shown here is derived from an EMBL/GenBank/DDBJ whole genome shotgun (WGS) entry which is preliminary data.</text>
</comment>
<evidence type="ECO:0000256" key="1">
    <source>
        <dbReference type="SAM" id="SignalP"/>
    </source>
</evidence>
<organism evidence="3 4">
    <name type="scientific">Rufibacter immobilis</name>
    <dbReference type="NCBI Taxonomy" id="1348778"/>
    <lineage>
        <taxon>Bacteria</taxon>
        <taxon>Pseudomonadati</taxon>
        <taxon>Bacteroidota</taxon>
        <taxon>Cytophagia</taxon>
        <taxon>Cytophagales</taxon>
        <taxon>Hymenobacteraceae</taxon>
        <taxon>Rufibacter</taxon>
    </lineage>
</organism>
<dbReference type="OrthoDB" id="9810477at2"/>
<evidence type="ECO:0000313" key="4">
    <source>
        <dbReference type="Proteomes" id="UP000271010"/>
    </source>
</evidence>
<dbReference type="CDD" id="cd12797">
    <property type="entry name" value="M23_peptidase"/>
    <property type="match status" value="1"/>
</dbReference>
<accession>A0A3M9MPZ6</accession>
<reference evidence="3 4" key="1">
    <citation type="submission" date="2018-11" db="EMBL/GenBank/DDBJ databases">
        <title>Rufibacter latericius sp. nov., isolated from water in Baiyang Lake.</title>
        <authorList>
            <person name="Yang Y."/>
        </authorList>
    </citation>
    <scope>NUCLEOTIDE SEQUENCE [LARGE SCALE GENOMIC DNA]</scope>
    <source>
        <strain evidence="3 4">MCC P1</strain>
    </source>
</reference>